<gene>
    <name evidence="1" type="ORF">M9979_13225</name>
</gene>
<dbReference type="AlphaFoldDB" id="A0A9X2KRP8"/>
<name>A0A9X2KRP8_9SPHN</name>
<evidence type="ECO:0000313" key="2">
    <source>
        <dbReference type="Proteomes" id="UP001139486"/>
    </source>
</evidence>
<comment type="caution">
    <text evidence="1">The sequence shown here is derived from an EMBL/GenBank/DDBJ whole genome shotgun (WGS) entry which is preliminary data.</text>
</comment>
<dbReference type="Proteomes" id="UP001139486">
    <property type="component" value="Unassembled WGS sequence"/>
</dbReference>
<sequence length="297" mass="32785">MVLRRVDSTTYYDTLPGLAHECGDIWRNLPAFGTLGQESCCGIIITPACDLSWQKSDTLTYLPIIPLRSFFSMDAALPGLVEKLVAALGVIPCETTVSWTGNSYIVPPEDEIARLESDLKAFRSAQQRSAKINSAIDRVLAGADILRCIRDSELIQIPSDKLFALYGSEWGKIKERIVQNSYSPALHFLPHDRQDLVFSAVPNHSVVLFRYPITIPVRVLSRAQESADASWTHSLDLMSLAPALRVAFGNARPVKLAALKPAFLADLLTRFSALYNRVGSPDFSAQTVETYVQEVDG</sequence>
<keyword evidence="2" id="KW-1185">Reference proteome</keyword>
<protein>
    <submittedName>
        <fullName evidence="1">Uncharacterized protein</fullName>
    </submittedName>
</protein>
<proteinExistence type="predicted"/>
<reference evidence="1" key="1">
    <citation type="submission" date="2022-05" db="EMBL/GenBank/DDBJ databases">
        <title>Sphingomonas sp. strain RP10 Genome sequencing and assembly.</title>
        <authorList>
            <person name="Kim I."/>
        </authorList>
    </citation>
    <scope>NUCLEOTIDE SEQUENCE</scope>
    <source>
        <strain evidence="1">RP10</strain>
    </source>
</reference>
<dbReference type="RefSeq" id="WP_254289835.1">
    <property type="nucleotide sequence ID" value="NZ_JAMLDY010000016.1"/>
</dbReference>
<accession>A0A9X2KRP8</accession>
<organism evidence="1 2">
    <name type="scientific">Sphingomonas liriopis</name>
    <dbReference type="NCBI Taxonomy" id="2949094"/>
    <lineage>
        <taxon>Bacteria</taxon>
        <taxon>Pseudomonadati</taxon>
        <taxon>Pseudomonadota</taxon>
        <taxon>Alphaproteobacteria</taxon>
        <taxon>Sphingomonadales</taxon>
        <taxon>Sphingomonadaceae</taxon>
        <taxon>Sphingomonas</taxon>
    </lineage>
</organism>
<evidence type="ECO:0000313" key="1">
    <source>
        <dbReference type="EMBL" id="MCP3735836.1"/>
    </source>
</evidence>
<dbReference type="EMBL" id="JAMLDY010000016">
    <property type="protein sequence ID" value="MCP3735836.1"/>
    <property type="molecule type" value="Genomic_DNA"/>
</dbReference>